<proteinExistence type="predicted"/>
<name>A0A1Y3BI57_EURMA</name>
<gene>
    <name evidence="1" type="ORF">BLA29_014305</name>
</gene>
<organism evidence="1 2">
    <name type="scientific">Euroglyphus maynei</name>
    <name type="common">Mayne's house dust mite</name>
    <dbReference type="NCBI Taxonomy" id="6958"/>
    <lineage>
        <taxon>Eukaryota</taxon>
        <taxon>Metazoa</taxon>
        <taxon>Ecdysozoa</taxon>
        <taxon>Arthropoda</taxon>
        <taxon>Chelicerata</taxon>
        <taxon>Arachnida</taxon>
        <taxon>Acari</taxon>
        <taxon>Acariformes</taxon>
        <taxon>Sarcoptiformes</taxon>
        <taxon>Astigmata</taxon>
        <taxon>Psoroptidia</taxon>
        <taxon>Analgoidea</taxon>
        <taxon>Pyroglyphidae</taxon>
        <taxon>Pyroglyphinae</taxon>
        <taxon>Euroglyphus</taxon>
    </lineage>
</organism>
<keyword evidence="2" id="KW-1185">Reference proteome</keyword>
<comment type="caution">
    <text evidence="1">The sequence shown here is derived from an EMBL/GenBank/DDBJ whole genome shotgun (WGS) entry which is preliminary data.</text>
</comment>
<protein>
    <submittedName>
        <fullName evidence="1">Uncharacterized protein</fullName>
    </submittedName>
</protein>
<reference evidence="1 2" key="1">
    <citation type="submission" date="2017-03" db="EMBL/GenBank/DDBJ databases">
        <title>Genome Survey of Euroglyphus maynei.</title>
        <authorList>
            <person name="Arlian L.G."/>
            <person name="Morgan M.S."/>
            <person name="Rider S.D."/>
        </authorList>
    </citation>
    <scope>NUCLEOTIDE SEQUENCE [LARGE SCALE GENOMIC DNA]</scope>
    <source>
        <strain evidence="1">Arlian Lab</strain>
        <tissue evidence="1">Whole body</tissue>
    </source>
</reference>
<accession>A0A1Y3BI57</accession>
<evidence type="ECO:0000313" key="1">
    <source>
        <dbReference type="EMBL" id="OTF79568.1"/>
    </source>
</evidence>
<sequence length="79" mass="9371">MMEKRSDESFNPMIVDYNPQASQQYYQYQKPIASEQQQQQQQQQQNSYSEYLMPYDNDATMSSMVTFVAQPVRFRAARA</sequence>
<dbReference type="Proteomes" id="UP000194236">
    <property type="component" value="Unassembled WGS sequence"/>
</dbReference>
<evidence type="ECO:0000313" key="2">
    <source>
        <dbReference type="Proteomes" id="UP000194236"/>
    </source>
</evidence>
<dbReference type="AlphaFoldDB" id="A0A1Y3BI57"/>
<dbReference type="EMBL" id="MUJZ01022463">
    <property type="protein sequence ID" value="OTF79568.1"/>
    <property type="molecule type" value="Genomic_DNA"/>
</dbReference>